<evidence type="ECO:0000313" key="3">
    <source>
        <dbReference type="Proteomes" id="UP001595705"/>
    </source>
</evidence>
<dbReference type="SUPFAM" id="SSF47175">
    <property type="entry name" value="Cytochromes"/>
    <property type="match status" value="1"/>
</dbReference>
<evidence type="ECO:0008006" key="4">
    <source>
        <dbReference type="Google" id="ProtNLM"/>
    </source>
</evidence>
<dbReference type="EMBL" id="JBHRYA010000003">
    <property type="protein sequence ID" value="MFC3715341.1"/>
    <property type="molecule type" value="Genomic_DNA"/>
</dbReference>
<dbReference type="RefSeq" id="WP_386742466.1">
    <property type="nucleotide sequence ID" value="NZ_JBHRYA010000003.1"/>
</dbReference>
<feature type="transmembrane region" description="Helical" evidence="1">
    <location>
        <begin position="20"/>
        <end position="40"/>
    </location>
</feature>
<protein>
    <recommendedName>
        <fullName evidence="4">Cytochrome c</fullName>
    </recommendedName>
</protein>
<comment type="caution">
    <text evidence="2">The sequence shown here is derived from an EMBL/GenBank/DDBJ whole genome shotgun (WGS) entry which is preliminary data.</text>
</comment>
<dbReference type="Proteomes" id="UP001595705">
    <property type="component" value="Unassembled WGS sequence"/>
</dbReference>
<keyword evidence="3" id="KW-1185">Reference proteome</keyword>
<dbReference type="InterPro" id="IPR002321">
    <property type="entry name" value="Cyt_c_II"/>
</dbReference>
<name>A0ABV7XHI2_9GAMM</name>
<proteinExistence type="predicted"/>
<reference evidence="3" key="1">
    <citation type="journal article" date="2019" name="Int. J. Syst. Evol. Microbiol.">
        <title>The Global Catalogue of Microorganisms (GCM) 10K type strain sequencing project: providing services to taxonomists for standard genome sequencing and annotation.</title>
        <authorList>
            <consortium name="The Broad Institute Genomics Platform"/>
            <consortium name="The Broad Institute Genome Sequencing Center for Infectious Disease"/>
            <person name="Wu L."/>
            <person name="Ma J."/>
        </authorList>
    </citation>
    <scope>NUCLEOTIDE SEQUENCE [LARGE SCALE GENOMIC DNA]</scope>
    <source>
        <strain evidence="3">KCTC 42441</strain>
    </source>
</reference>
<keyword evidence="1" id="KW-0812">Transmembrane</keyword>
<organism evidence="2 3">
    <name type="scientific">Luteimonas soli</name>
    <dbReference type="NCBI Taxonomy" id="1648966"/>
    <lineage>
        <taxon>Bacteria</taxon>
        <taxon>Pseudomonadati</taxon>
        <taxon>Pseudomonadota</taxon>
        <taxon>Gammaproteobacteria</taxon>
        <taxon>Lysobacterales</taxon>
        <taxon>Lysobacteraceae</taxon>
        <taxon>Luteimonas</taxon>
    </lineage>
</organism>
<accession>A0ABV7XHI2</accession>
<sequence>MSTTPEASPAKPAKPSAASRYLFVFLIGLVIGAVAVVMILRTVEAGKTWQDRYPIAAMDLFQAHMARLKASTEANRCSATDTLPHLQALRTISNDLEPAFGDLGEDTRFTKHASDLRAVLDSTLSAPPLNCAGVGAAMGKIGEACKACHQDFRS</sequence>
<dbReference type="InterPro" id="IPR010980">
    <property type="entry name" value="Cyt_c/b562"/>
</dbReference>
<dbReference type="PROSITE" id="PS51009">
    <property type="entry name" value="CYTCII"/>
    <property type="match status" value="1"/>
</dbReference>
<evidence type="ECO:0000256" key="1">
    <source>
        <dbReference type="SAM" id="Phobius"/>
    </source>
</evidence>
<evidence type="ECO:0000313" key="2">
    <source>
        <dbReference type="EMBL" id="MFC3715341.1"/>
    </source>
</evidence>
<gene>
    <name evidence="2" type="ORF">ACFONC_04155</name>
</gene>
<dbReference type="Gene3D" id="1.20.120.10">
    <property type="entry name" value="Cytochrome c/b562"/>
    <property type="match status" value="1"/>
</dbReference>
<keyword evidence="1" id="KW-1133">Transmembrane helix</keyword>
<keyword evidence="1" id="KW-0472">Membrane</keyword>